<name>V6TU86_GIAIN</name>
<gene>
    <name evidence="1" type="ORF">GSB_153622</name>
</gene>
<organism evidence="1 2">
    <name type="scientific">Giardia intestinalis</name>
    <name type="common">Giardia lamblia</name>
    <dbReference type="NCBI Taxonomy" id="5741"/>
    <lineage>
        <taxon>Eukaryota</taxon>
        <taxon>Metamonada</taxon>
        <taxon>Diplomonadida</taxon>
        <taxon>Hexamitidae</taxon>
        <taxon>Giardiinae</taxon>
        <taxon>Giardia</taxon>
    </lineage>
</organism>
<evidence type="ECO:0000313" key="1">
    <source>
        <dbReference type="EMBL" id="ESU42281.1"/>
    </source>
</evidence>
<evidence type="ECO:0000313" key="2">
    <source>
        <dbReference type="Proteomes" id="UP000018040"/>
    </source>
</evidence>
<dbReference type="EMBL" id="AHHH01000089">
    <property type="protein sequence ID" value="ESU42281.1"/>
    <property type="molecule type" value="Genomic_DNA"/>
</dbReference>
<proteinExistence type="predicted"/>
<dbReference type="Proteomes" id="UP000018040">
    <property type="component" value="Unassembled WGS sequence"/>
</dbReference>
<sequence length="35" mass="4028">MYVSLFSVALLRHSLLPHLTTLQTYLLPFCLDSFS</sequence>
<reference evidence="1 2" key="2">
    <citation type="journal article" date="2013" name="Genome Biol. Evol.">
        <title>Genome sequencing of Giardia lamblia genotypes A2 and B isolates (DH and GS) and comparative analysis with the genomes of genotypes A1 and E (WB and Pig).</title>
        <authorList>
            <person name="Adam R.D."/>
            <person name="Dahlstrom E.W."/>
            <person name="Martens C.A."/>
            <person name="Bruno D.P."/>
            <person name="Barbian K.D."/>
            <person name="Ricklefs S.M."/>
            <person name="Hernandez M.M."/>
            <person name="Narla N.P."/>
            <person name="Patel R.B."/>
            <person name="Porcella S.F."/>
            <person name="Nash T.E."/>
        </authorList>
    </citation>
    <scope>NUCLEOTIDE SEQUENCE [LARGE SCALE GENOMIC DNA]</scope>
    <source>
        <strain evidence="1 2">GS</strain>
    </source>
</reference>
<accession>V6TU86</accession>
<dbReference type="AlphaFoldDB" id="V6TU86"/>
<comment type="caution">
    <text evidence="1">The sequence shown here is derived from an EMBL/GenBank/DDBJ whole genome shotgun (WGS) entry which is preliminary data.</text>
</comment>
<reference evidence="2" key="1">
    <citation type="submission" date="2012-02" db="EMBL/GenBank/DDBJ databases">
        <title>Genome sequencing of Giardia lamblia Genotypes A2 and B isolates (DH and GS) and comparative analysis with the genomes of Genotypes A1 and E (WB and Pig).</title>
        <authorList>
            <person name="Adam R."/>
            <person name="Dahlstrom E."/>
            <person name="Martens C."/>
            <person name="Bruno D."/>
            <person name="Barbian K."/>
            <person name="Porcella S.F."/>
            <person name="Nash T."/>
        </authorList>
    </citation>
    <scope>NUCLEOTIDE SEQUENCE</scope>
    <source>
        <strain evidence="2">GS</strain>
    </source>
</reference>
<protein>
    <submittedName>
        <fullName evidence="1">Chromosome segregation ATPase</fullName>
    </submittedName>
</protein>